<evidence type="ECO:0000256" key="7">
    <source>
        <dbReference type="ARBA" id="ARBA00022967"/>
    </source>
</evidence>
<evidence type="ECO:0000256" key="6">
    <source>
        <dbReference type="ARBA" id="ARBA00022719"/>
    </source>
</evidence>
<keyword evidence="3 12" id="KW-0813">Transport</keyword>
<dbReference type="InterPro" id="IPR038430">
    <property type="entry name" value="NDAH_ubi_oxred_su3_sf"/>
</dbReference>
<dbReference type="Proteomes" id="UP000593737">
    <property type="component" value="Chromosome"/>
</dbReference>
<evidence type="ECO:0000256" key="1">
    <source>
        <dbReference type="ARBA" id="ARBA00004141"/>
    </source>
</evidence>
<dbReference type="KEGG" id="nkf:Nkreftii_002250"/>
<evidence type="ECO:0000313" key="14">
    <source>
        <dbReference type="EMBL" id="QPD04476.1"/>
    </source>
</evidence>
<dbReference type="HAMAP" id="MF_01394">
    <property type="entry name" value="NDH1_NuoA"/>
    <property type="match status" value="1"/>
</dbReference>
<name>A0A7S8FEZ9_9BACT</name>
<keyword evidence="5 12" id="KW-0812">Transmembrane</keyword>
<evidence type="ECO:0000256" key="9">
    <source>
        <dbReference type="ARBA" id="ARBA00023027"/>
    </source>
</evidence>
<evidence type="ECO:0000313" key="15">
    <source>
        <dbReference type="Proteomes" id="UP000593737"/>
    </source>
</evidence>
<feature type="transmembrane region" description="Helical" evidence="12">
    <location>
        <begin position="12"/>
        <end position="30"/>
    </location>
</feature>
<keyword evidence="9 12" id="KW-0520">NAD</keyword>
<dbReference type="InterPro" id="IPR023043">
    <property type="entry name" value="NAD(P)H_OxRDtase_bac/plastid"/>
</dbReference>
<keyword evidence="7 12" id="KW-1278">Translocase</keyword>
<dbReference type="Pfam" id="PF00507">
    <property type="entry name" value="Oxidored_q4"/>
    <property type="match status" value="1"/>
</dbReference>
<evidence type="ECO:0000256" key="5">
    <source>
        <dbReference type="ARBA" id="ARBA00022692"/>
    </source>
</evidence>
<evidence type="ECO:0000256" key="4">
    <source>
        <dbReference type="ARBA" id="ARBA00022475"/>
    </source>
</evidence>
<keyword evidence="8 12" id="KW-1133">Transmembrane helix</keyword>
<dbReference type="EMBL" id="CP047423">
    <property type="protein sequence ID" value="QPD04476.1"/>
    <property type="molecule type" value="Genomic_DNA"/>
</dbReference>
<dbReference type="PANTHER" id="PTHR11058:SF21">
    <property type="entry name" value="NADH-QUINONE OXIDOREDUCTASE SUBUNIT A"/>
    <property type="match status" value="1"/>
</dbReference>
<dbReference type="GO" id="GO:0005886">
    <property type="term" value="C:plasma membrane"/>
    <property type="evidence" value="ECO:0007669"/>
    <property type="project" value="UniProtKB-SubCell"/>
</dbReference>
<protein>
    <recommendedName>
        <fullName evidence="12">NADH-quinone oxidoreductase subunit A</fullName>
        <ecNumber evidence="12">7.1.1.-</ecNumber>
    </recommendedName>
    <alternativeName>
        <fullName evidence="12">NADH dehydrogenase I subunit A</fullName>
    </alternativeName>
    <alternativeName>
        <fullName evidence="12">NDH-1 subunit A</fullName>
    </alternativeName>
    <alternativeName>
        <fullName evidence="12">NUO1</fullName>
    </alternativeName>
</protein>
<feature type="transmembrane region" description="Helical" evidence="12">
    <location>
        <begin position="60"/>
        <end position="83"/>
    </location>
</feature>
<dbReference type="GO" id="GO:0008137">
    <property type="term" value="F:NADH dehydrogenase (ubiquinone) activity"/>
    <property type="evidence" value="ECO:0007669"/>
    <property type="project" value="InterPro"/>
</dbReference>
<comment type="subunit">
    <text evidence="12">NDH-1 is composed of 14 different subunits. Subunits NuoA, H, J, K, L, M, N constitute the membrane sector of the complex.</text>
</comment>
<keyword evidence="6 12" id="KW-0874">Quinone</keyword>
<evidence type="ECO:0000256" key="13">
    <source>
        <dbReference type="RuleBase" id="RU003639"/>
    </source>
</evidence>
<dbReference type="GO" id="GO:0050136">
    <property type="term" value="F:NADH dehydrogenase (quinone) (non-electrogenic) activity"/>
    <property type="evidence" value="ECO:0007669"/>
    <property type="project" value="UniProtKB-UniRule"/>
</dbReference>
<evidence type="ECO:0000256" key="11">
    <source>
        <dbReference type="ARBA" id="ARBA00023136"/>
    </source>
</evidence>
<proteinExistence type="inferred from homology"/>
<keyword evidence="10 12" id="KW-0830">Ubiquinone</keyword>
<evidence type="ECO:0000256" key="2">
    <source>
        <dbReference type="ARBA" id="ARBA00008472"/>
    </source>
</evidence>
<dbReference type="Gene3D" id="1.20.58.1610">
    <property type="entry name" value="NADH:ubiquinone/plastoquinone oxidoreductase, chain 3"/>
    <property type="match status" value="1"/>
</dbReference>
<dbReference type="GO" id="GO:0048038">
    <property type="term" value="F:quinone binding"/>
    <property type="evidence" value="ECO:0007669"/>
    <property type="project" value="UniProtKB-KW"/>
</dbReference>
<evidence type="ECO:0000256" key="12">
    <source>
        <dbReference type="HAMAP-Rule" id="MF_01394"/>
    </source>
</evidence>
<comment type="similarity">
    <text evidence="2 12 13">Belongs to the complex I subunit 3 family.</text>
</comment>
<dbReference type="PANTHER" id="PTHR11058">
    <property type="entry name" value="NADH-UBIQUINONE OXIDOREDUCTASE CHAIN 3"/>
    <property type="match status" value="1"/>
</dbReference>
<reference evidence="14 15" key="1">
    <citation type="journal article" date="2020" name="ISME J.">
        <title>Enrichment and physiological characterization of a novel comammox Nitrospira indicates ammonium inhibition of complete nitrification.</title>
        <authorList>
            <person name="Sakoula D."/>
            <person name="Koch H."/>
            <person name="Frank J."/>
            <person name="Jetten M.S.M."/>
            <person name="van Kessel M.A.H.J."/>
            <person name="Lucker S."/>
        </authorList>
    </citation>
    <scope>NUCLEOTIDE SEQUENCE [LARGE SCALE GENOMIC DNA]</scope>
    <source>
        <strain evidence="14">Comreactor17</strain>
    </source>
</reference>
<keyword evidence="14" id="KW-0560">Oxidoreductase</keyword>
<keyword evidence="11 12" id="KW-0472">Membrane</keyword>
<keyword evidence="4 12" id="KW-1003">Cell membrane</keyword>
<dbReference type="EC" id="7.1.1.-" evidence="12"/>
<feature type="transmembrane region" description="Helical" evidence="12">
    <location>
        <begin position="89"/>
        <end position="110"/>
    </location>
</feature>
<dbReference type="AlphaFoldDB" id="A0A7S8FEZ9"/>
<comment type="subcellular location">
    <subcellularLocation>
        <location evidence="12 13">Cell membrane</location>
        <topology evidence="12 13">Multi-pass membrane protein</topology>
    </subcellularLocation>
    <subcellularLocation>
        <location evidence="1">Membrane</location>
        <topology evidence="1">Multi-pass membrane protein</topology>
    </subcellularLocation>
</comment>
<dbReference type="GO" id="GO:0030964">
    <property type="term" value="C:NADH dehydrogenase complex"/>
    <property type="evidence" value="ECO:0007669"/>
    <property type="project" value="TreeGrafter"/>
</dbReference>
<comment type="catalytic activity">
    <reaction evidence="12 13">
        <text>a quinone + NADH + 5 H(+)(in) = a quinol + NAD(+) + 4 H(+)(out)</text>
        <dbReference type="Rhea" id="RHEA:57888"/>
        <dbReference type="ChEBI" id="CHEBI:15378"/>
        <dbReference type="ChEBI" id="CHEBI:24646"/>
        <dbReference type="ChEBI" id="CHEBI:57540"/>
        <dbReference type="ChEBI" id="CHEBI:57945"/>
        <dbReference type="ChEBI" id="CHEBI:132124"/>
    </reaction>
</comment>
<comment type="function">
    <text evidence="12">NDH-1 shuttles electrons from NADH, via FMN and iron-sulfur (Fe-S) centers, to quinones in the respiratory chain. The immediate electron acceptor for the enzyme in this species is believed to be ubiquinone. Couples the redox reaction to proton translocation (for every two electrons transferred, four hydrogen ions are translocated across the cytoplasmic membrane), and thus conserves the redox energy in a proton gradient.</text>
</comment>
<accession>A0A7S8FEZ9</accession>
<evidence type="ECO:0000256" key="8">
    <source>
        <dbReference type="ARBA" id="ARBA00022989"/>
    </source>
</evidence>
<sequence length="128" mass="14438">MPDSLQSLLWHAVAVLIVVGATLGLSYILGERHRSPGTFEPYESGIAPTGSSRFPIPIQFYLVAMLFVVFDLEAAFVFAWALVVREAGWPAFWEMTLFISVLLIALIYVWRVGALDWRDDAPPRRITR</sequence>
<evidence type="ECO:0000256" key="3">
    <source>
        <dbReference type="ARBA" id="ARBA00022448"/>
    </source>
</evidence>
<gene>
    <name evidence="12" type="primary">nuoA</name>
    <name evidence="14" type="ORF">Nkreftii_002250</name>
</gene>
<evidence type="ECO:0000256" key="10">
    <source>
        <dbReference type="ARBA" id="ARBA00023075"/>
    </source>
</evidence>
<dbReference type="InterPro" id="IPR000440">
    <property type="entry name" value="NADH_UbQ/plastoQ_OxRdtase_su3"/>
</dbReference>
<organism evidence="14 15">
    <name type="scientific">Candidatus Nitrospira kreftii</name>
    <dbReference type="NCBI Taxonomy" id="2652173"/>
    <lineage>
        <taxon>Bacteria</taxon>
        <taxon>Pseudomonadati</taxon>
        <taxon>Nitrospirota</taxon>
        <taxon>Nitrospiria</taxon>
        <taxon>Nitrospirales</taxon>
        <taxon>Nitrospiraceae</taxon>
        <taxon>Nitrospira</taxon>
    </lineage>
</organism>